<evidence type="ECO:0000256" key="1">
    <source>
        <dbReference type="ARBA" id="ARBA00004141"/>
    </source>
</evidence>
<feature type="transmembrane region" description="Helical" evidence="13">
    <location>
        <begin position="120"/>
        <end position="148"/>
    </location>
</feature>
<keyword evidence="5 13" id="KW-0812">Transmembrane</keyword>
<comment type="catalytic activity">
    <reaction evidence="12">
        <text>K(+)(in) = K(+)(out)</text>
        <dbReference type="Rhea" id="RHEA:29463"/>
        <dbReference type="ChEBI" id="CHEBI:29103"/>
    </reaction>
</comment>
<dbReference type="EMBL" id="JADIKD010000011">
    <property type="protein sequence ID" value="MFK2918543.1"/>
    <property type="molecule type" value="Genomic_DNA"/>
</dbReference>
<evidence type="ECO:0000256" key="13">
    <source>
        <dbReference type="SAM" id="Phobius"/>
    </source>
</evidence>
<organism evidence="14 15">
    <name type="scientific">Dyella koreensis</name>
    <dbReference type="NCBI Taxonomy" id="311235"/>
    <lineage>
        <taxon>Bacteria</taxon>
        <taxon>Pseudomonadati</taxon>
        <taxon>Pseudomonadota</taxon>
        <taxon>Gammaproteobacteria</taxon>
        <taxon>Lysobacterales</taxon>
        <taxon>Rhodanobacteraceae</taxon>
        <taxon>Dyella</taxon>
    </lineage>
</organism>
<reference evidence="14 15" key="1">
    <citation type="submission" date="2020-10" db="EMBL/GenBank/DDBJ databases">
        <title>Phylogeny of dyella-like bacteria.</title>
        <authorList>
            <person name="Fu J."/>
        </authorList>
    </citation>
    <scope>NUCLEOTIDE SEQUENCE [LARGE SCALE GENOMIC DNA]</scope>
    <source>
        <strain evidence="14 15">BB4</strain>
    </source>
</reference>
<evidence type="ECO:0000256" key="4">
    <source>
        <dbReference type="ARBA" id="ARBA00022538"/>
    </source>
</evidence>
<evidence type="ECO:0000256" key="11">
    <source>
        <dbReference type="ARBA" id="ARBA00023303"/>
    </source>
</evidence>
<proteinExistence type="inferred from homology"/>
<dbReference type="Pfam" id="PF06736">
    <property type="entry name" value="TMEM175"/>
    <property type="match status" value="1"/>
</dbReference>
<comment type="caution">
    <text evidence="14">The sequence shown here is derived from an EMBL/GenBank/DDBJ whole genome shotgun (WGS) entry which is preliminary data.</text>
</comment>
<accession>A0ABW8KA04</accession>
<name>A0ABW8KA04_9GAMM</name>
<feature type="transmembrane region" description="Helical" evidence="13">
    <location>
        <begin position="160"/>
        <end position="177"/>
    </location>
</feature>
<sequence>MGSRVHEPVEDRHVGQRHLDRLIMLSDGVFAIAITLSAIEIKPESSGGLTLWEAWSKPLLLYFLSFLLIGVIWANHRRIVAHLRDIDAVGTAINMVLLSLVALMPVVIRFSFEDTSQQEAFTIYAVAIAATFSCMLVFWVYAAFIAKLAPDLDRATAREWLVQMILAPLAMLAAVLYEAQIKSGALAITLAGVLLLMASRWFVRRRKADMTSDASDEGGGLG</sequence>
<keyword evidence="10 13" id="KW-0472">Membrane</keyword>
<evidence type="ECO:0000313" key="15">
    <source>
        <dbReference type="Proteomes" id="UP001620408"/>
    </source>
</evidence>
<comment type="subcellular location">
    <subcellularLocation>
        <location evidence="1">Membrane</location>
        <topology evidence="1">Multi-pass membrane protein</topology>
    </subcellularLocation>
</comment>
<comment type="similarity">
    <text evidence="2">Belongs to the TMEM175 family.</text>
</comment>
<dbReference type="PANTHER" id="PTHR31462:SF5">
    <property type="entry name" value="ENDOSOMAL_LYSOSOMAL PROTON CHANNEL TMEM175"/>
    <property type="match status" value="1"/>
</dbReference>
<keyword evidence="7" id="KW-0630">Potassium</keyword>
<dbReference type="Proteomes" id="UP001620408">
    <property type="component" value="Unassembled WGS sequence"/>
</dbReference>
<evidence type="ECO:0000256" key="6">
    <source>
        <dbReference type="ARBA" id="ARBA00022826"/>
    </source>
</evidence>
<feature type="transmembrane region" description="Helical" evidence="13">
    <location>
        <begin position="21"/>
        <end position="39"/>
    </location>
</feature>
<dbReference type="RefSeq" id="WP_379985646.1">
    <property type="nucleotide sequence ID" value="NZ_JADIKD010000011.1"/>
</dbReference>
<evidence type="ECO:0000256" key="9">
    <source>
        <dbReference type="ARBA" id="ARBA00023065"/>
    </source>
</evidence>
<dbReference type="PANTHER" id="PTHR31462">
    <property type="entry name" value="ENDOSOMAL/LYSOSOMAL POTASSIUM CHANNEL TMEM175"/>
    <property type="match status" value="1"/>
</dbReference>
<feature type="transmembrane region" description="Helical" evidence="13">
    <location>
        <begin position="88"/>
        <end position="108"/>
    </location>
</feature>
<evidence type="ECO:0000313" key="14">
    <source>
        <dbReference type="EMBL" id="MFK2918543.1"/>
    </source>
</evidence>
<keyword evidence="9" id="KW-0406">Ion transport</keyword>
<gene>
    <name evidence="14" type="ORF">ISS97_14815</name>
</gene>
<protein>
    <submittedName>
        <fullName evidence="14">DUF1211 domain-containing protein</fullName>
    </submittedName>
</protein>
<keyword evidence="8 13" id="KW-1133">Transmembrane helix</keyword>
<keyword evidence="15" id="KW-1185">Reference proteome</keyword>
<feature type="transmembrane region" description="Helical" evidence="13">
    <location>
        <begin position="183"/>
        <end position="203"/>
    </location>
</feature>
<feature type="transmembrane region" description="Helical" evidence="13">
    <location>
        <begin position="59"/>
        <end position="76"/>
    </location>
</feature>
<evidence type="ECO:0000256" key="12">
    <source>
        <dbReference type="ARBA" id="ARBA00034430"/>
    </source>
</evidence>
<evidence type="ECO:0000256" key="2">
    <source>
        <dbReference type="ARBA" id="ARBA00006920"/>
    </source>
</evidence>
<keyword evidence="11" id="KW-0407">Ion channel</keyword>
<evidence type="ECO:0000256" key="8">
    <source>
        <dbReference type="ARBA" id="ARBA00022989"/>
    </source>
</evidence>
<evidence type="ECO:0000256" key="5">
    <source>
        <dbReference type="ARBA" id="ARBA00022692"/>
    </source>
</evidence>
<evidence type="ECO:0000256" key="7">
    <source>
        <dbReference type="ARBA" id="ARBA00022958"/>
    </source>
</evidence>
<evidence type="ECO:0000256" key="3">
    <source>
        <dbReference type="ARBA" id="ARBA00022448"/>
    </source>
</evidence>
<evidence type="ECO:0000256" key="10">
    <source>
        <dbReference type="ARBA" id="ARBA00023136"/>
    </source>
</evidence>
<keyword evidence="6" id="KW-0631">Potassium channel</keyword>
<keyword evidence="3" id="KW-0813">Transport</keyword>
<keyword evidence="4" id="KW-0633">Potassium transport</keyword>
<dbReference type="InterPro" id="IPR010617">
    <property type="entry name" value="TMEM175-like"/>
</dbReference>